<feature type="transmembrane region" description="Helical" evidence="1">
    <location>
        <begin position="43"/>
        <end position="61"/>
    </location>
</feature>
<accession>A0ABR9P7Y1</accession>
<feature type="transmembrane region" description="Helical" evidence="1">
    <location>
        <begin position="12"/>
        <end position="31"/>
    </location>
</feature>
<protein>
    <recommendedName>
        <fullName evidence="4">PH domain-containing protein</fullName>
    </recommendedName>
</protein>
<keyword evidence="1" id="KW-0812">Transmembrane</keyword>
<reference evidence="2 3" key="1">
    <citation type="submission" date="2020-09" db="EMBL/GenBank/DDBJ databases">
        <title>Diversity and distribution of actinomycetes associated with coral in the coast of Hainan.</title>
        <authorList>
            <person name="Li F."/>
        </authorList>
    </citation>
    <scope>NUCLEOTIDE SEQUENCE [LARGE SCALE GENOMIC DNA]</scope>
    <source>
        <strain evidence="2 3">HNM0947</strain>
    </source>
</reference>
<keyword evidence="1" id="KW-0472">Membrane</keyword>
<evidence type="ECO:0000256" key="1">
    <source>
        <dbReference type="SAM" id="Phobius"/>
    </source>
</evidence>
<dbReference type="EMBL" id="JADBGI010000011">
    <property type="protein sequence ID" value="MBE2999943.1"/>
    <property type="molecule type" value="Genomic_DNA"/>
</dbReference>
<sequence>MTYERRVPAHPALIGAMVLMALGGCGILYAAARDQPDETVAHWMVVAMAIVMPLVIAAFHVRVRLSDGTLTVALWPLWRRRIPVDRITSVETVPVSAFADFSGVGLRFNTSGELGVLMRSGTGVRITADDGRVCTVVVHDAEELARRVDDARHGA</sequence>
<evidence type="ECO:0000313" key="3">
    <source>
        <dbReference type="Proteomes" id="UP000806528"/>
    </source>
</evidence>
<evidence type="ECO:0000313" key="2">
    <source>
        <dbReference type="EMBL" id="MBE2999943.1"/>
    </source>
</evidence>
<gene>
    <name evidence="2" type="ORF">IDM40_14680</name>
</gene>
<dbReference type="RefSeq" id="WP_193122544.1">
    <property type="nucleotide sequence ID" value="NZ_JADBGI010000011.1"/>
</dbReference>
<organism evidence="2 3">
    <name type="scientific">Nocardiopsis coralli</name>
    <dbReference type="NCBI Taxonomy" id="2772213"/>
    <lineage>
        <taxon>Bacteria</taxon>
        <taxon>Bacillati</taxon>
        <taxon>Actinomycetota</taxon>
        <taxon>Actinomycetes</taxon>
        <taxon>Streptosporangiales</taxon>
        <taxon>Nocardiopsidaceae</taxon>
        <taxon>Nocardiopsis</taxon>
    </lineage>
</organism>
<proteinExistence type="predicted"/>
<dbReference type="PROSITE" id="PS51257">
    <property type="entry name" value="PROKAR_LIPOPROTEIN"/>
    <property type="match status" value="1"/>
</dbReference>
<dbReference type="Proteomes" id="UP000806528">
    <property type="component" value="Unassembled WGS sequence"/>
</dbReference>
<keyword evidence="3" id="KW-1185">Reference proteome</keyword>
<comment type="caution">
    <text evidence="2">The sequence shown here is derived from an EMBL/GenBank/DDBJ whole genome shotgun (WGS) entry which is preliminary data.</text>
</comment>
<name>A0ABR9P7Y1_9ACTN</name>
<evidence type="ECO:0008006" key="4">
    <source>
        <dbReference type="Google" id="ProtNLM"/>
    </source>
</evidence>
<keyword evidence="1" id="KW-1133">Transmembrane helix</keyword>